<dbReference type="Gene3D" id="3.90.79.10">
    <property type="entry name" value="Nucleoside Triphosphate Pyrophosphohydrolase"/>
    <property type="match status" value="1"/>
</dbReference>
<dbReference type="PANTHER" id="PTHR43046:SF12">
    <property type="entry name" value="GDP-MANNOSE MANNOSYL HYDROLASE"/>
    <property type="match status" value="1"/>
</dbReference>
<dbReference type="PRINTS" id="PR00502">
    <property type="entry name" value="NUDIXFAMILY"/>
</dbReference>
<dbReference type="EMBL" id="FNTC01000002">
    <property type="protein sequence ID" value="SEC15186.1"/>
    <property type="molecule type" value="Genomic_DNA"/>
</dbReference>
<evidence type="ECO:0000313" key="7">
    <source>
        <dbReference type="Proteomes" id="UP000198542"/>
    </source>
</evidence>
<name>A0A231G120_PSEJE</name>
<dbReference type="InterPro" id="IPR020476">
    <property type="entry name" value="Nudix_hydrolase"/>
</dbReference>
<dbReference type="SUPFAM" id="SSF55811">
    <property type="entry name" value="Nudix"/>
    <property type="match status" value="1"/>
</dbReference>
<evidence type="ECO:0000256" key="1">
    <source>
        <dbReference type="ARBA" id="ARBA00001946"/>
    </source>
</evidence>
<dbReference type="InterPro" id="IPR015797">
    <property type="entry name" value="NUDIX_hydrolase-like_dom_sf"/>
</dbReference>
<proteinExistence type="inferred from homology"/>
<keyword evidence="3" id="KW-0460">Magnesium</keyword>
<dbReference type="InterPro" id="IPR000086">
    <property type="entry name" value="NUDIX_hydrolase_dom"/>
</dbReference>
<sequence length="146" mass="16620">MRQRNSARLLVINPSQQVLLFHFQHKNDALAGQSHWATPGGGLEQGESFEVAAVRELFEETGLRIDTVGPSVAERSFPMMLPSGETVLSVERYFVVRTDSEHLSREGWTANEVRVMADHKWWSVAELQETRETVWPEQLITMLENA</sequence>
<comment type="similarity">
    <text evidence="4">Belongs to the Nudix hydrolase family.</text>
</comment>
<organism evidence="6 7">
    <name type="scientific">Pseudomonas jessenii</name>
    <dbReference type="NCBI Taxonomy" id="77298"/>
    <lineage>
        <taxon>Bacteria</taxon>
        <taxon>Pseudomonadati</taxon>
        <taxon>Pseudomonadota</taxon>
        <taxon>Gammaproteobacteria</taxon>
        <taxon>Pseudomonadales</taxon>
        <taxon>Pseudomonadaceae</taxon>
        <taxon>Pseudomonas</taxon>
    </lineage>
</organism>
<dbReference type="PROSITE" id="PS51462">
    <property type="entry name" value="NUDIX"/>
    <property type="match status" value="1"/>
</dbReference>
<evidence type="ECO:0000256" key="4">
    <source>
        <dbReference type="RuleBase" id="RU003476"/>
    </source>
</evidence>
<keyword evidence="2 4" id="KW-0378">Hydrolase</keyword>
<dbReference type="InterPro" id="IPR020084">
    <property type="entry name" value="NUDIX_hydrolase_CS"/>
</dbReference>
<evidence type="ECO:0000256" key="3">
    <source>
        <dbReference type="ARBA" id="ARBA00022842"/>
    </source>
</evidence>
<dbReference type="AlphaFoldDB" id="A0A231G120"/>
<evidence type="ECO:0000259" key="5">
    <source>
        <dbReference type="PROSITE" id="PS51462"/>
    </source>
</evidence>
<accession>A0A231G120</accession>
<protein>
    <submittedName>
        <fullName evidence="6">ADP-ribose pyrophosphatase YjhB, NUDIX family</fullName>
    </submittedName>
</protein>
<dbReference type="PROSITE" id="PS00893">
    <property type="entry name" value="NUDIX_BOX"/>
    <property type="match status" value="1"/>
</dbReference>
<dbReference type="RefSeq" id="WP_090454722.1">
    <property type="nucleotide sequence ID" value="NZ_FNTC01000002.1"/>
</dbReference>
<dbReference type="Pfam" id="PF00293">
    <property type="entry name" value="NUDIX"/>
    <property type="match status" value="1"/>
</dbReference>
<keyword evidence="7" id="KW-1185">Reference proteome</keyword>
<evidence type="ECO:0000313" key="6">
    <source>
        <dbReference type="EMBL" id="SEC15186.1"/>
    </source>
</evidence>
<evidence type="ECO:0000256" key="2">
    <source>
        <dbReference type="ARBA" id="ARBA00022801"/>
    </source>
</evidence>
<gene>
    <name evidence="6" type="ORF">SAMN04490187_3363</name>
</gene>
<dbReference type="PANTHER" id="PTHR43046">
    <property type="entry name" value="GDP-MANNOSE MANNOSYL HYDROLASE"/>
    <property type="match status" value="1"/>
</dbReference>
<dbReference type="GO" id="GO:0016787">
    <property type="term" value="F:hydrolase activity"/>
    <property type="evidence" value="ECO:0007669"/>
    <property type="project" value="UniProtKB-KW"/>
</dbReference>
<comment type="cofactor">
    <cofactor evidence="1">
        <name>Mg(2+)</name>
        <dbReference type="ChEBI" id="CHEBI:18420"/>
    </cofactor>
</comment>
<feature type="domain" description="Nudix hydrolase" evidence="5">
    <location>
        <begin position="1"/>
        <end position="143"/>
    </location>
</feature>
<reference evidence="7" key="1">
    <citation type="submission" date="2016-10" db="EMBL/GenBank/DDBJ databases">
        <authorList>
            <person name="Varghese N."/>
            <person name="Submissions S."/>
        </authorList>
    </citation>
    <scope>NUCLEOTIDE SEQUENCE [LARGE SCALE GENOMIC DNA]</scope>
    <source>
        <strain evidence="7">BS3660</strain>
    </source>
</reference>
<dbReference type="CDD" id="cd04685">
    <property type="entry name" value="NUDIX_Hydrolase"/>
    <property type="match status" value="1"/>
</dbReference>
<dbReference type="Proteomes" id="UP000198542">
    <property type="component" value="Unassembled WGS sequence"/>
</dbReference>